<proteinExistence type="predicted"/>
<gene>
    <name evidence="1" type="ORF">UX39_C0003G0018</name>
</gene>
<evidence type="ECO:0000313" key="2">
    <source>
        <dbReference type="Proteomes" id="UP000034175"/>
    </source>
</evidence>
<comment type="caution">
    <text evidence="1">The sequence shown here is derived from an EMBL/GenBank/DDBJ whole genome shotgun (WGS) entry which is preliminary data.</text>
</comment>
<accession>A0A0G1P2Q5</accession>
<dbReference type="AlphaFoldDB" id="A0A0G1P2Q5"/>
<reference evidence="1 2" key="1">
    <citation type="journal article" date="2015" name="Nature">
        <title>rRNA introns, odd ribosomes, and small enigmatic genomes across a large radiation of phyla.</title>
        <authorList>
            <person name="Brown C.T."/>
            <person name="Hug L.A."/>
            <person name="Thomas B.C."/>
            <person name="Sharon I."/>
            <person name="Castelle C.J."/>
            <person name="Singh A."/>
            <person name="Wilkins M.J."/>
            <person name="Williams K.H."/>
            <person name="Banfield J.F."/>
        </authorList>
    </citation>
    <scope>NUCLEOTIDE SEQUENCE [LARGE SCALE GENOMIC DNA]</scope>
</reference>
<dbReference type="EMBL" id="LCMA01000003">
    <property type="protein sequence ID" value="KKU27179.1"/>
    <property type="molecule type" value="Genomic_DNA"/>
</dbReference>
<protein>
    <submittedName>
        <fullName evidence="1">Uncharacterized protein</fullName>
    </submittedName>
</protein>
<sequence>MNISVDNSDKPKGLDDVTQLLGSSKLKDAKTGESLKVYKVNLQKDYIKIRVEKHDTAKLVLHKSGVGIAEGVTLKPILMLKQATGYEPEYGVPVRIGQDIPVNLFNQGFLIRPQTVKETKVRTMVSLQIAHVFGDSNISIEVVPVGL</sequence>
<organism evidence="1 2">
    <name type="scientific">Candidatus Magasanikbacteria bacterium GW2011_GWA2_46_17</name>
    <dbReference type="NCBI Taxonomy" id="1619042"/>
    <lineage>
        <taxon>Bacteria</taxon>
        <taxon>Candidatus Magasanikiibacteriota</taxon>
    </lineage>
</organism>
<name>A0A0G1P2Q5_9BACT</name>
<evidence type="ECO:0000313" key="1">
    <source>
        <dbReference type="EMBL" id="KKU27179.1"/>
    </source>
</evidence>
<dbReference type="Proteomes" id="UP000034175">
    <property type="component" value="Unassembled WGS sequence"/>
</dbReference>